<comment type="function">
    <text evidence="7">Sigma factors are initiation factors that promote the attachment of RNA polymerase to specific initiation sites and are then released. Sigma-S contributes to the protection against external stress, thus playing a role in cellular fitness and survival.</text>
</comment>
<dbReference type="Pfam" id="PF04542">
    <property type="entry name" value="Sigma70_r2"/>
    <property type="match status" value="1"/>
</dbReference>
<dbReference type="Gene3D" id="1.10.1740.10">
    <property type="match status" value="1"/>
</dbReference>
<dbReference type="RefSeq" id="WP_283204637.1">
    <property type="nucleotide sequence ID" value="NZ_JASGCB010000040.1"/>
</dbReference>
<accession>A0ABT6Y2G3</accession>
<evidence type="ECO:0000313" key="9">
    <source>
        <dbReference type="EMBL" id="MDI9261242.1"/>
    </source>
</evidence>
<dbReference type="InterPro" id="IPR013325">
    <property type="entry name" value="RNA_pol_sigma_r2"/>
</dbReference>
<keyword evidence="6" id="KW-0804">Transcription</keyword>
<dbReference type="InterPro" id="IPR016032">
    <property type="entry name" value="Sig_transdc_resp-reg_C-effctor"/>
</dbReference>
<evidence type="ECO:0000256" key="3">
    <source>
        <dbReference type="ARBA" id="ARBA00023015"/>
    </source>
</evidence>
<evidence type="ECO:0000259" key="8">
    <source>
        <dbReference type="PROSITE" id="PS50943"/>
    </source>
</evidence>
<keyword evidence="5" id="KW-0238">DNA-binding</keyword>
<protein>
    <recommendedName>
        <fullName evidence="2">RNA polymerase sigma factor SigS</fullName>
    </recommendedName>
</protein>
<dbReference type="PROSITE" id="PS50943">
    <property type="entry name" value="HTH_CROC1"/>
    <property type="match status" value="1"/>
</dbReference>
<sequence length="179" mass="20853">MNEAREGLVLENRGLVYYIANRFRRRAQETGVEFEDLVATGMLGLCKAARAYDPSRAKFSVFAIRCIENEMRLLLRQVRRRPKTTSLDDVPREDDESKAGHPESVWLRCEADFSEIEWREFASLLSTRERSVLAHAWLGYTQKDIARRLGISQSYVSRMLGRLERRWNQSLQPMKRKGG</sequence>
<evidence type="ECO:0000256" key="5">
    <source>
        <dbReference type="ARBA" id="ARBA00023125"/>
    </source>
</evidence>
<evidence type="ECO:0000256" key="6">
    <source>
        <dbReference type="ARBA" id="ARBA00023163"/>
    </source>
</evidence>
<dbReference type="Proteomes" id="UP001529245">
    <property type="component" value="Unassembled WGS sequence"/>
</dbReference>
<name>A0ABT6Y2G3_ALISE</name>
<keyword evidence="10" id="KW-1185">Reference proteome</keyword>
<dbReference type="InterPro" id="IPR000792">
    <property type="entry name" value="Tscrpt_reg_LuxR_C"/>
</dbReference>
<evidence type="ECO:0000256" key="2">
    <source>
        <dbReference type="ARBA" id="ARBA00021245"/>
    </source>
</evidence>
<dbReference type="NCBIfam" id="TIGR02937">
    <property type="entry name" value="sigma70-ECF"/>
    <property type="match status" value="1"/>
</dbReference>
<evidence type="ECO:0000256" key="7">
    <source>
        <dbReference type="ARBA" id="ARBA00024701"/>
    </source>
</evidence>
<comment type="caution">
    <text evidence="9">The sequence shown here is derived from an EMBL/GenBank/DDBJ whole genome shotgun (WGS) entry which is preliminary data.</text>
</comment>
<dbReference type="SUPFAM" id="SSF46894">
    <property type="entry name" value="C-terminal effector domain of the bipartite response regulators"/>
    <property type="match status" value="1"/>
</dbReference>
<organism evidence="9 10">
    <name type="scientific">Alicyclobacillus sendaiensis PA2</name>
    <dbReference type="NCBI Taxonomy" id="3029425"/>
    <lineage>
        <taxon>Bacteria</taxon>
        <taxon>Bacillati</taxon>
        <taxon>Bacillota</taxon>
        <taxon>Bacilli</taxon>
        <taxon>Bacillales</taxon>
        <taxon>Alicyclobacillaceae</taxon>
        <taxon>Alicyclobacillus</taxon>
    </lineage>
</organism>
<dbReference type="InterPro" id="IPR014284">
    <property type="entry name" value="RNA_pol_sigma-70_dom"/>
</dbReference>
<dbReference type="PANTHER" id="PTHR30385">
    <property type="entry name" value="SIGMA FACTOR F FLAGELLAR"/>
    <property type="match status" value="1"/>
</dbReference>
<dbReference type="InterPro" id="IPR007627">
    <property type="entry name" value="RNA_pol_sigma70_r2"/>
</dbReference>
<dbReference type="InterPro" id="IPR036388">
    <property type="entry name" value="WH-like_DNA-bd_sf"/>
</dbReference>
<comment type="similarity">
    <text evidence="1">Belongs to the sigma-70 factor family.</text>
</comment>
<dbReference type="EMBL" id="JASGCB010000040">
    <property type="protein sequence ID" value="MDI9261242.1"/>
    <property type="molecule type" value="Genomic_DNA"/>
</dbReference>
<proteinExistence type="inferred from homology"/>
<keyword evidence="4" id="KW-0731">Sigma factor</keyword>
<dbReference type="SUPFAM" id="SSF88946">
    <property type="entry name" value="Sigma2 domain of RNA polymerase sigma factors"/>
    <property type="match status" value="1"/>
</dbReference>
<dbReference type="Gene3D" id="1.10.10.10">
    <property type="entry name" value="Winged helix-like DNA-binding domain superfamily/Winged helix DNA-binding domain"/>
    <property type="match status" value="1"/>
</dbReference>
<evidence type="ECO:0000256" key="1">
    <source>
        <dbReference type="ARBA" id="ARBA00007788"/>
    </source>
</evidence>
<evidence type="ECO:0000313" key="10">
    <source>
        <dbReference type="Proteomes" id="UP001529245"/>
    </source>
</evidence>
<keyword evidence="3" id="KW-0805">Transcription regulation</keyword>
<dbReference type="InterPro" id="IPR001387">
    <property type="entry name" value="Cro/C1-type_HTH"/>
</dbReference>
<gene>
    <name evidence="9" type="ORF">QID03_13845</name>
</gene>
<reference evidence="9 10" key="1">
    <citation type="submission" date="2023-04" db="EMBL/GenBank/DDBJ databases">
        <title>A. sendaiensis sub sp. chiapanensis a novel subspecie with specific adaptation in bacterial cell wall isolated from an active volcano.</title>
        <authorList>
            <person name="Alvarez Gutierrez P.E."/>
            <person name="Ortiz Cortes L.Y."/>
        </authorList>
    </citation>
    <scope>NUCLEOTIDE SEQUENCE [LARGE SCALE GENOMIC DNA]</scope>
    <source>
        <strain evidence="9 10">PA2</strain>
    </source>
</reference>
<dbReference type="Pfam" id="PF00196">
    <property type="entry name" value="GerE"/>
    <property type="match status" value="1"/>
</dbReference>
<evidence type="ECO:0000256" key="4">
    <source>
        <dbReference type="ARBA" id="ARBA00023082"/>
    </source>
</evidence>
<feature type="domain" description="HTH cro/C1-type" evidence="8">
    <location>
        <begin position="138"/>
        <end position="159"/>
    </location>
</feature>